<keyword evidence="1" id="KW-1133">Transmembrane helix</keyword>
<comment type="caution">
    <text evidence="2">The sequence shown here is derived from an EMBL/GenBank/DDBJ whole genome shotgun (WGS) entry which is preliminary data.</text>
</comment>
<evidence type="ECO:0000313" key="3">
    <source>
        <dbReference type="Proteomes" id="UP000732378"/>
    </source>
</evidence>
<proteinExistence type="predicted"/>
<gene>
    <name evidence="2" type="ORF">JOE61_003866</name>
</gene>
<protein>
    <submittedName>
        <fullName evidence="2">Uncharacterized protein</fullName>
    </submittedName>
</protein>
<evidence type="ECO:0000313" key="2">
    <source>
        <dbReference type="EMBL" id="MBM7510052.1"/>
    </source>
</evidence>
<name>A0ABS2MFT8_9ACTN</name>
<keyword evidence="1" id="KW-0812">Transmembrane</keyword>
<dbReference type="RefSeq" id="WP_193667328.1">
    <property type="nucleotide sequence ID" value="NZ_JACDTV010000002.1"/>
</dbReference>
<dbReference type="Proteomes" id="UP000732378">
    <property type="component" value="Unassembled WGS sequence"/>
</dbReference>
<organism evidence="2 3">
    <name type="scientific">Nocardioides salarius</name>
    <dbReference type="NCBI Taxonomy" id="374513"/>
    <lineage>
        <taxon>Bacteria</taxon>
        <taxon>Bacillati</taxon>
        <taxon>Actinomycetota</taxon>
        <taxon>Actinomycetes</taxon>
        <taxon>Propionibacteriales</taxon>
        <taxon>Nocardioidaceae</taxon>
        <taxon>Nocardioides</taxon>
    </lineage>
</organism>
<dbReference type="EMBL" id="JAFBBZ010000001">
    <property type="protein sequence ID" value="MBM7510052.1"/>
    <property type="molecule type" value="Genomic_DNA"/>
</dbReference>
<feature type="transmembrane region" description="Helical" evidence="1">
    <location>
        <begin position="12"/>
        <end position="33"/>
    </location>
</feature>
<keyword evidence="1" id="KW-0472">Membrane</keyword>
<keyword evidence="3" id="KW-1185">Reference proteome</keyword>
<sequence>MTSAPIHFRRRSTALLIGYGGILLGAAALYDAYEGRGRTKPFMVKFLPGA</sequence>
<reference evidence="2 3" key="1">
    <citation type="submission" date="2021-01" db="EMBL/GenBank/DDBJ databases">
        <title>Sequencing the genomes of 1000 actinobacteria strains.</title>
        <authorList>
            <person name="Klenk H.-P."/>
        </authorList>
    </citation>
    <scope>NUCLEOTIDE SEQUENCE [LARGE SCALE GENOMIC DNA]</scope>
    <source>
        <strain evidence="2 3">DSM 18239</strain>
    </source>
</reference>
<evidence type="ECO:0000256" key="1">
    <source>
        <dbReference type="SAM" id="Phobius"/>
    </source>
</evidence>
<accession>A0ABS2MFT8</accession>